<dbReference type="GO" id="GO:0009378">
    <property type="term" value="F:four-way junction helicase activity"/>
    <property type="evidence" value="ECO:0007669"/>
    <property type="project" value="TreeGrafter"/>
</dbReference>
<dbReference type="GO" id="GO:0003676">
    <property type="term" value="F:nucleic acid binding"/>
    <property type="evidence" value="ECO:0007669"/>
    <property type="project" value="InterPro"/>
</dbReference>
<dbReference type="InterPro" id="IPR014001">
    <property type="entry name" value="Helicase_ATP-bd"/>
</dbReference>
<reference evidence="5 6" key="1">
    <citation type="journal article" date="2020" name="IScience">
        <title>Genome Sequencing of the Endangered Kingdonia uniflora (Circaeasteraceae, Ranunculales) Reveals Potential Mechanisms of Evolutionary Specialization.</title>
        <authorList>
            <person name="Sun Y."/>
            <person name="Deng T."/>
            <person name="Zhang A."/>
            <person name="Moore M.J."/>
            <person name="Landis J.B."/>
            <person name="Lin N."/>
            <person name="Zhang H."/>
            <person name="Zhang X."/>
            <person name="Huang J."/>
            <person name="Zhang X."/>
            <person name="Sun H."/>
            <person name="Wang H."/>
        </authorList>
    </citation>
    <scope>NUCLEOTIDE SEQUENCE [LARGE SCALE GENOMIC DNA]</scope>
    <source>
        <strain evidence="5">TB1705</strain>
        <tissue evidence="5">Leaf</tissue>
    </source>
</reference>
<evidence type="ECO:0000256" key="2">
    <source>
        <dbReference type="SAM" id="MobiDB-lite"/>
    </source>
</evidence>
<keyword evidence="3" id="KW-0812">Transmembrane</keyword>
<dbReference type="GO" id="GO:0043138">
    <property type="term" value="F:3'-5' DNA helicase activity"/>
    <property type="evidence" value="ECO:0007669"/>
    <property type="project" value="TreeGrafter"/>
</dbReference>
<evidence type="ECO:0000259" key="4">
    <source>
        <dbReference type="PROSITE" id="PS51192"/>
    </source>
</evidence>
<sequence length="332" mass="36541">MKKSPFLPVKDAGGIKKQLCERESLLEILKNSFGHSEFRGKQLEAIEAILSGRDCFCLMPTGGGKSMCYQIPALTKSGIVLVVCPLIVLTIFIASSIIQIALMENQVMALKEKGIAAEYLSSSQSPKIREKIHEDLASGKPTLRPSYRNLSSLRNRLPDVPILALTATAVPKPSYRNLSSLRNRLPDVPILALTVTAVPNNFGIITIKDSRFQKFIDFGLQILPDFVQIEAGTKQVNPYDDDENDWICRDANRKIYHDGERDVRRFVEPALVKTVAAETQVDNGCREDREKTLAGGGAGRPTTRLGRPPDSDPEGSTTQPLTIKAKIVVAKT</sequence>
<dbReference type="PROSITE" id="PS51192">
    <property type="entry name" value="HELICASE_ATP_BIND_1"/>
    <property type="match status" value="1"/>
</dbReference>
<feature type="domain" description="Helicase ATP-binding" evidence="4">
    <location>
        <begin position="46"/>
        <end position="187"/>
    </location>
</feature>
<dbReference type="CDD" id="cd17920">
    <property type="entry name" value="DEXHc_RecQ"/>
    <property type="match status" value="1"/>
</dbReference>
<keyword evidence="6" id="KW-1185">Reference proteome</keyword>
<dbReference type="PANTHER" id="PTHR13710">
    <property type="entry name" value="DNA HELICASE RECQ FAMILY MEMBER"/>
    <property type="match status" value="1"/>
</dbReference>
<evidence type="ECO:0000313" key="6">
    <source>
        <dbReference type="Proteomes" id="UP000541444"/>
    </source>
</evidence>
<accession>A0A7J7L298</accession>
<dbReference type="SMART" id="SM00487">
    <property type="entry name" value="DEXDc"/>
    <property type="match status" value="1"/>
</dbReference>
<dbReference type="Pfam" id="PF00270">
    <property type="entry name" value="DEAD"/>
    <property type="match status" value="1"/>
</dbReference>
<keyword evidence="3" id="KW-1133">Transmembrane helix</keyword>
<feature type="region of interest" description="Disordered" evidence="2">
    <location>
        <begin position="282"/>
        <end position="332"/>
    </location>
</feature>
<feature type="transmembrane region" description="Helical" evidence="3">
    <location>
        <begin position="79"/>
        <end position="102"/>
    </location>
</feature>
<comment type="similarity">
    <text evidence="1">Belongs to the helicase family. RecQ subfamily.</text>
</comment>
<proteinExistence type="inferred from homology"/>
<dbReference type="EMBL" id="JACGCM010002684">
    <property type="protein sequence ID" value="KAF6136709.1"/>
    <property type="molecule type" value="Genomic_DNA"/>
</dbReference>
<dbReference type="SUPFAM" id="SSF52540">
    <property type="entry name" value="P-loop containing nucleoside triphosphate hydrolases"/>
    <property type="match status" value="1"/>
</dbReference>
<dbReference type="GO" id="GO:0005737">
    <property type="term" value="C:cytoplasm"/>
    <property type="evidence" value="ECO:0007669"/>
    <property type="project" value="TreeGrafter"/>
</dbReference>
<dbReference type="Proteomes" id="UP000541444">
    <property type="component" value="Unassembled WGS sequence"/>
</dbReference>
<protein>
    <recommendedName>
        <fullName evidence="4">Helicase ATP-binding domain-containing protein</fullName>
    </recommendedName>
</protein>
<name>A0A7J7L298_9MAGN</name>
<dbReference type="GO" id="GO:0005694">
    <property type="term" value="C:chromosome"/>
    <property type="evidence" value="ECO:0007669"/>
    <property type="project" value="TreeGrafter"/>
</dbReference>
<gene>
    <name evidence="5" type="ORF">GIB67_018712</name>
</gene>
<keyword evidence="3" id="KW-0472">Membrane</keyword>
<evidence type="ECO:0000256" key="3">
    <source>
        <dbReference type="SAM" id="Phobius"/>
    </source>
</evidence>
<dbReference type="OrthoDB" id="10261556at2759"/>
<dbReference type="InterPro" id="IPR027417">
    <property type="entry name" value="P-loop_NTPase"/>
</dbReference>
<dbReference type="Gene3D" id="3.40.50.300">
    <property type="entry name" value="P-loop containing nucleotide triphosphate hydrolases"/>
    <property type="match status" value="2"/>
</dbReference>
<comment type="caution">
    <text evidence="5">The sequence shown here is derived from an EMBL/GenBank/DDBJ whole genome shotgun (WGS) entry which is preliminary data.</text>
</comment>
<evidence type="ECO:0000256" key="1">
    <source>
        <dbReference type="ARBA" id="ARBA00005446"/>
    </source>
</evidence>
<evidence type="ECO:0000313" key="5">
    <source>
        <dbReference type="EMBL" id="KAF6136709.1"/>
    </source>
</evidence>
<dbReference type="GO" id="GO:0005524">
    <property type="term" value="F:ATP binding"/>
    <property type="evidence" value="ECO:0007669"/>
    <property type="project" value="InterPro"/>
</dbReference>
<organism evidence="5 6">
    <name type="scientific">Kingdonia uniflora</name>
    <dbReference type="NCBI Taxonomy" id="39325"/>
    <lineage>
        <taxon>Eukaryota</taxon>
        <taxon>Viridiplantae</taxon>
        <taxon>Streptophyta</taxon>
        <taxon>Embryophyta</taxon>
        <taxon>Tracheophyta</taxon>
        <taxon>Spermatophyta</taxon>
        <taxon>Magnoliopsida</taxon>
        <taxon>Ranunculales</taxon>
        <taxon>Circaeasteraceae</taxon>
        <taxon>Kingdonia</taxon>
    </lineage>
</organism>
<dbReference type="PANTHER" id="PTHR13710:SF155">
    <property type="entry name" value="ATP-DEPENDENT DNA HELICASE Q-LIKE 3"/>
    <property type="match status" value="1"/>
</dbReference>
<dbReference type="InterPro" id="IPR011545">
    <property type="entry name" value="DEAD/DEAH_box_helicase_dom"/>
</dbReference>
<dbReference type="GO" id="GO:0000724">
    <property type="term" value="P:double-strand break repair via homologous recombination"/>
    <property type="evidence" value="ECO:0007669"/>
    <property type="project" value="TreeGrafter"/>
</dbReference>
<dbReference type="AlphaFoldDB" id="A0A7J7L298"/>